<comment type="similarity">
    <text evidence="1 3">Belongs to the type-B carboxylesterase/lipase family.</text>
</comment>
<evidence type="ECO:0000313" key="5">
    <source>
        <dbReference type="EMBL" id="KAK9416612.1"/>
    </source>
</evidence>
<dbReference type="EC" id="3.1.1.-" evidence="3"/>
<evidence type="ECO:0000259" key="4">
    <source>
        <dbReference type="Pfam" id="PF00135"/>
    </source>
</evidence>
<accession>A0ABR2UPP9</accession>
<dbReference type="PANTHER" id="PTHR43918">
    <property type="entry name" value="ACETYLCHOLINESTERASE"/>
    <property type="match status" value="1"/>
</dbReference>
<proteinExistence type="inferred from homology"/>
<feature type="domain" description="Carboxylesterase type B" evidence="4">
    <location>
        <begin position="51"/>
        <end position="534"/>
    </location>
</feature>
<dbReference type="EMBL" id="JARVKF010000405">
    <property type="protein sequence ID" value="KAK9416612.1"/>
    <property type="molecule type" value="Genomic_DNA"/>
</dbReference>
<keyword evidence="6" id="KW-1185">Reference proteome</keyword>
<gene>
    <name evidence="5" type="ORF">SUNI508_09522</name>
</gene>
<sequence>MRGNRGLLSARVALVTLAPFTLGQYTALPANATSTVSPLPTVVLDYALYEGSRYESGVDAYLGMRFAAPPLGDLRFRAPQDPIAETGIQEAKTYGPICIGTDQTITSTRAEDCLFANVFTPSNATFESKLPVWVYIQGGGYATNSNSDYNGTEVVLQSGQGIVFVNFNYRVGIFGFLASEEIRQNGDLNVGLLDQRKLLLWVKSYIKQFGGDPDHIVIHGTSAGGGSVSYHLVAYGGRDDSLFHGAIAQSPFWPTAPTVDEMEFQYQDVLNETGCKTSNDSVTCLRALDVNSFITLDVEGTFPGATGVARWYWLPVKDGDLIRGDKWDMFDRGEFIKVPLFVATDNNEGSYFVPSANTSSDVETFFNNNYPKLNDSQLEEIIDMYPLMAPLPEHGPWFPSVSAAYGDATFLCPANSLSANMAKFYSPDKVWEYRCYITTASLEAEGLGTPHTFEMPAILGTNLGSSVDSTWFDENAASVPIIMHYYISFIKSLDPNTYRYRSAPEWEPWGSCDGRRLRLATNATRMEDVPHNMTAACNMWDELSDTMEV</sequence>
<feature type="chain" id="PRO_5045011661" description="Carboxylic ester hydrolase" evidence="3">
    <location>
        <begin position="24"/>
        <end position="549"/>
    </location>
</feature>
<dbReference type="PANTHER" id="PTHR43918:SF4">
    <property type="entry name" value="CARBOXYLIC ESTER HYDROLASE"/>
    <property type="match status" value="1"/>
</dbReference>
<feature type="signal peptide" evidence="3">
    <location>
        <begin position="1"/>
        <end position="23"/>
    </location>
</feature>
<dbReference type="InterPro" id="IPR002018">
    <property type="entry name" value="CarbesteraseB"/>
</dbReference>
<evidence type="ECO:0000313" key="6">
    <source>
        <dbReference type="Proteomes" id="UP001408356"/>
    </source>
</evidence>
<organism evidence="5 6">
    <name type="scientific">Seiridium unicorne</name>
    <dbReference type="NCBI Taxonomy" id="138068"/>
    <lineage>
        <taxon>Eukaryota</taxon>
        <taxon>Fungi</taxon>
        <taxon>Dikarya</taxon>
        <taxon>Ascomycota</taxon>
        <taxon>Pezizomycotina</taxon>
        <taxon>Sordariomycetes</taxon>
        <taxon>Xylariomycetidae</taxon>
        <taxon>Amphisphaeriales</taxon>
        <taxon>Sporocadaceae</taxon>
        <taxon>Seiridium</taxon>
    </lineage>
</organism>
<dbReference type="SUPFAM" id="SSF53474">
    <property type="entry name" value="alpha/beta-Hydrolases"/>
    <property type="match status" value="1"/>
</dbReference>
<comment type="caution">
    <text evidence="5">The sequence shown here is derived from an EMBL/GenBank/DDBJ whole genome shotgun (WGS) entry which is preliminary data.</text>
</comment>
<dbReference type="Gene3D" id="3.40.50.1820">
    <property type="entry name" value="alpha/beta hydrolase"/>
    <property type="match status" value="1"/>
</dbReference>
<dbReference type="Proteomes" id="UP001408356">
    <property type="component" value="Unassembled WGS sequence"/>
</dbReference>
<dbReference type="GO" id="GO:0016787">
    <property type="term" value="F:hydrolase activity"/>
    <property type="evidence" value="ECO:0007669"/>
    <property type="project" value="UniProtKB-KW"/>
</dbReference>
<evidence type="ECO:0000256" key="2">
    <source>
        <dbReference type="ARBA" id="ARBA00022801"/>
    </source>
</evidence>
<name>A0ABR2UPP9_9PEZI</name>
<evidence type="ECO:0000256" key="1">
    <source>
        <dbReference type="ARBA" id="ARBA00005964"/>
    </source>
</evidence>
<keyword evidence="3" id="KW-0732">Signal</keyword>
<dbReference type="PROSITE" id="PS00122">
    <property type="entry name" value="CARBOXYLESTERASE_B_1"/>
    <property type="match status" value="1"/>
</dbReference>
<dbReference type="InterPro" id="IPR050654">
    <property type="entry name" value="AChE-related_enzymes"/>
</dbReference>
<dbReference type="InterPro" id="IPR019826">
    <property type="entry name" value="Carboxylesterase_B_AS"/>
</dbReference>
<reference evidence="5 6" key="1">
    <citation type="journal article" date="2024" name="J. Plant Pathol.">
        <title>Sequence and assembly of the genome of Seiridium unicorne, isolate CBS 538.82, causal agent of cypress canker disease.</title>
        <authorList>
            <person name="Scali E."/>
            <person name="Rocca G.D."/>
            <person name="Danti R."/>
            <person name="Garbelotto M."/>
            <person name="Barberini S."/>
            <person name="Baroncelli R."/>
            <person name="Emiliani G."/>
        </authorList>
    </citation>
    <scope>NUCLEOTIDE SEQUENCE [LARGE SCALE GENOMIC DNA]</scope>
    <source>
        <strain evidence="5 6">BM-138-508</strain>
    </source>
</reference>
<protein>
    <recommendedName>
        <fullName evidence="3">Carboxylic ester hydrolase</fullName>
        <ecNumber evidence="3">3.1.1.-</ecNumber>
    </recommendedName>
</protein>
<dbReference type="InterPro" id="IPR029058">
    <property type="entry name" value="AB_hydrolase_fold"/>
</dbReference>
<evidence type="ECO:0000256" key="3">
    <source>
        <dbReference type="RuleBase" id="RU361235"/>
    </source>
</evidence>
<dbReference type="Pfam" id="PF00135">
    <property type="entry name" value="COesterase"/>
    <property type="match status" value="1"/>
</dbReference>
<keyword evidence="2 3" id="KW-0378">Hydrolase</keyword>